<evidence type="ECO:0000256" key="1">
    <source>
        <dbReference type="SAM" id="Phobius"/>
    </source>
</evidence>
<reference evidence="2 3" key="1">
    <citation type="submission" date="2016-10" db="EMBL/GenBank/DDBJ databases">
        <authorList>
            <person name="de Groot N.N."/>
        </authorList>
    </citation>
    <scope>NUCLEOTIDE SEQUENCE [LARGE SCALE GENOMIC DNA]</scope>
    <source>
        <strain evidence="2 3">DSM 44637</strain>
    </source>
</reference>
<keyword evidence="1" id="KW-1133">Transmembrane helix</keyword>
<feature type="transmembrane region" description="Helical" evidence="1">
    <location>
        <begin position="20"/>
        <end position="41"/>
    </location>
</feature>
<accession>A0A1I5XTR1</accession>
<evidence type="ECO:0000313" key="2">
    <source>
        <dbReference type="EMBL" id="SFQ35371.1"/>
    </source>
</evidence>
<dbReference type="EMBL" id="FOWC01000011">
    <property type="protein sequence ID" value="SFQ35371.1"/>
    <property type="molecule type" value="Genomic_DNA"/>
</dbReference>
<sequence>MDLARPHLHPGDTGVAISGWVVLIGFAVAFALLALGIVVSIRRKRRQR</sequence>
<keyword evidence="1" id="KW-0812">Transmembrane</keyword>
<dbReference type="Proteomes" id="UP000199137">
    <property type="component" value="Unassembled WGS sequence"/>
</dbReference>
<proteinExistence type="predicted"/>
<dbReference type="RefSeq" id="WP_093575833.1">
    <property type="nucleotide sequence ID" value="NZ_FOWC01000011.1"/>
</dbReference>
<gene>
    <name evidence="2" type="ORF">SAMN05421854_11132</name>
</gene>
<dbReference type="AlphaFoldDB" id="A0A1I5XTR1"/>
<dbReference type="NCBIfam" id="TIGR01167">
    <property type="entry name" value="LPXTG_anchor"/>
    <property type="match status" value="1"/>
</dbReference>
<evidence type="ECO:0000313" key="3">
    <source>
        <dbReference type="Proteomes" id="UP000199137"/>
    </source>
</evidence>
<name>A0A1I5XTR1_9PSEU</name>
<protein>
    <submittedName>
        <fullName evidence="2">LPXTG-motif cell wall anchor domain-containing protein</fullName>
    </submittedName>
</protein>
<dbReference type="STRING" id="112413.SAMN05421854_11132"/>
<keyword evidence="1" id="KW-0472">Membrane</keyword>
<organism evidence="2 3">
    <name type="scientific">Amycolatopsis rubida</name>
    <dbReference type="NCBI Taxonomy" id="112413"/>
    <lineage>
        <taxon>Bacteria</taxon>
        <taxon>Bacillati</taxon>
        <taxon>Actinomycetota</taxon>
        <taxon>Actinomycetes</taxon>
        <taxon>Pseudonocardiales</taxon>
        <taxon>Pseudonocardiaceae</taxon>
        <taxon>Amycolatopsis</taxon>
    </lineage>
</organism>